<proteinExistence type="predicted"/>
<sequence>MAMESEEGEGLRGRVTEHRDAADMAWKDGGSSCAAFGQFLLDAGSLGPGLTRV</sequence>
<accession>A0A0A8YNH6</accession>
<name>A0A0A8YNH6_ARUDO</name>
<evidence type="ECO:0000313" key="1">
    <source>
        <dbReference type="EMBL" id="JAD28284.1"/>
    </source>
</evidence>
<organism evidence="1">
    <name type="scientific">Arundo donax</name>
    <name type="common">Giant reed</name>
    <name type="synonym">Donax arundinaceus</name>
    <dbReference type="NCBI Taxonomy" id="35708"/>
    <lineage>
        <taxon>Eukaryota</taxon>
        <taxon>Viridiplantae</taxon>
        <taxon>Streptophyta</taxon>
        <taxon>Embryophyta</taxon>
        <taxon>Tracheophyta</taxon>
        <taxon>Spermatophyta</taxon>
        <taxon>Magnoliopsida</taxon>
        <taxon>Liliopsida</taxon>
        <taxon>Poales</taxon>
        <taxon>Poaceae</taxon>
        <taxon>PACMAD clade</taxon>
        <taxon>Arundinoideae</taxon>
        <taxon>Arundineae</taxon>
        <taxon>Arundo</taxon>
    </lineage>
</organism>
<reference evidence="1" key="1">
    <citation type="submission" date="2014-09" db="EMBL/GenBank/DDBJ databases">
        <authorList>
            <person name="Magalhaes I.L.F."/>
            <person name="Oliveira U."/>
            <person name="Santos F.R."/>
            <person name="Vidigal T.H.D.A."/>
            <person name="Brescovit A.D."/>
            <person name="Santos A.J."/>
        </authorList>
    </citation>
    <scope>NUCLEOTIDE SEQUENCE</scope>
    <source>
        <tissue evidence="1">Shoot tissue taken approximately 20 cm above the soil surface</tissue>
    </source>
</reference>
<dbReference type="AlphaFoldDB" id="A0A0A8YNH6"/>
<protein>
    <submittedName>
        <fullName evidence="1">Uncharacterized protein</fullName>
    </submittedName>
</protein>
<reference evidence="1" key="2">
    <citation type="journal article" date="2015" name="Data Brief">
        <title>Shoot transcriptome of the giant reed, Arundo donax.</title>
        <authorList>
            <person name="Barrero R.A."/>
            <person name="Guerrero F.D."/>
            <person name="Moolhuijzen P."/>
            <person name="Goolsby J.A."/>
            <person name="Tidwell J."/>
            <person name="Bellgard S.E."/>
            <person name="Bellgard M.I."/>
        </authorList>
    </citation>
    <scope>NUCLEOTIDE SEQUENCE</scope>
    <source>
        <tissue evidence="1">Shoot tissue taken approximately 20 cm above the soil surface</tissue>
    </source>
</reference>
<dbReference type="EMBL" id="GBRH01269611">
    <property type="protein sequence ID" value="JAD28284.1"/>
    <property type="molecule type" value="Transcribed_RNA"/>
</dbReference>